<organism evidence="1 2">
    <name type="scientific">Streptomyces rishiriensis</name>
    <dbReference type="NCBI Taxonomy" id="68264"/>
    <lineage>
        <taxon>Bacteria</taxon>
        <taxon>Bacillati</taxon>
        <taxon>Actinomycetota</taxon>
        <taxon>Actinomycetes</taxon>
        <taxon>Kitasatosporales</taxon>
        <taxon>Streptomycetaceae</taxon>
        <taxon>Streptomyces</taxon>
    </lineage>
</organism>
<proteinExistence type="predicted"/>
<keyword evidence="1" id="KW-0255">Endonuclease</keyword>
<keyword evidence="2" id="KW-1185">Reference proteome</keyword>
<evidence type="ECO:0000313" key="1">
    <source>
        <dbReference type="EMBL" id="MDQ0578683.1"/>
    </source>
</evidence>
<reference evidence="1 2" key="1">
    <citation type="submission" date="2023-07" db="EMBL/GenBank/DDBJ databases">
        <title>Comparative genomics of wheat-associated soil bacteria to identify genetic determinants of phenazine resistance.</title>
        <authorList>
            <person name="Mouncey N."/>
        </authorList>
    </citation>
    <scope>NUCLEOTIDE SEQUENCE [LARGE SCALE GENOMIC DNA]</scope>
    <source>
        <strain evidence="1 2">B2I6</strain>
    </source>
</reference>
<name>A0ABU0NIN0_STRRH</name>
<dbReference type="Proteomes" id="UP001230654">
    <property type="component" value="Unassembled WGS sequence"/>
</dbReference>
<dbReference type="GO" id="GO:0004519">
    <property type="term" value="F:endonuclease activity"/>
    <property type="evidence" value="ECO:0007669"/>
    <property type="project" value="UniProtKB-KW"/>
</dbReference>
<accession>A0ABU0NIN0</accession>
<evidence type="ECO:0000313" key="2">
    <source>
        <dbReference type="Proteomes" id="UP001230654"/>
    </source>
</evidence>
<protein>
    <submittedName>
        <fullName evidence="1">5-methylcytosine-specific restriction endonuclease McrA</fullName>
    </submittedName>
</protein>
<keyword evidence="1" id="KW-0378">Hydrolase</keyword>
<sequence length="70" mass="7909">MRLPRLRYQWLQNPRPRVRTACLRTAGQSGGPGVPPEVQQRAVRQLQGVCSGEGEFAYHQDRHVVHAAPH</sequence>
<gene>
    <name evidence="1" type="ORF">QF030_000861</name>
</gene>
<keyword evidence="1" id="KW-0540">Nuclease</keyword>
<dbReference type="EMBL" id="JAUSWV010000002">
    <property type="protein sequence ID" value="MDQ0578683.1"/>
    <property type="molecule type" value="Genomic_DNA"/>
</dbReference>
<comment type="caution">
    <text evidence="1">The sequence shown here is derived from an EMBL/GenBank/DDBJ whole genome shotgun (WGS) entry which is preliminary data.</text>
</comment>
<dbReference type="RefSeq" id="WP_307161266.1">
    <property type="nucleotide sequence ID" value="NZ_JAUSWV010000002.1"/>
</dbReference>